<evidence type="ECO:0000256" key="1">
    <source>
        <dbReference type="SAM" id="Coils"/>
    </source>
</evidence>
<dbReference type="EMBL" id="JACQMJ010000008">
    <property type="protein sequence ID" value="MBI4132450.1"/>
    <property type="molecule type" value="Genomic_DNA"/>
</dbReference>
<accession>A0A932YWP4</accession>
<comment type="caution">
    <text evidence="3">The sequence shown here is derived from an EMBL/GenBank/DDBJ whole genome shotgun (WGS) entry which is preliminary data.</text>
</comment>
<feature type="region of interest" description="Disordered" evidence="2">
    <location>
        <begin position="262"/>
        <end position="286"/>
    </location>
</feature>
<evidence type="ECO:0000313" key="4">
    <source>
        <dbReference type="Proteomes" id="UP000704960"/>
    </source>
</evidence>
<protein>
    <submittedName>
        <fullName evidence="3">Uncharacterized protein</fullName>
    </submittedName>
</protein>
<feature type="region of interest" description="Disordered" evidence="2">
    <location>
        <begin position="217"/>
        <end position="243"/>
    </location>
</feature>
<dbReference type="Proteomes" id="UP000704960">
    <property type="component" value="Unassembled WGS sequence"/>
</dbReference>
<evidence type="ECO:0000313" key="3">
    <source>
        <dbReference type="EMBL" id="MBI4132450.1"/>
    </source>
</evidence>
<gene>
    <name evidence="3" type="ORF">HY474_02360</name>
</gene>
<evidence type="ECO:0000256" key="2">
    <source>
        <dbReference type="SAM" id="MobiDB-lite"/>
    </source>
</evidence>
<reference evidence="3" key="1">
    <citation type="submission" date="2020-07" db="EMBL/GenBank/DDBJ databases">
        <title>Huge and variable diversity of episymbiotic CPR bacteria and DPANN archaea in groundwater ecosystems.</title>
        <authorList>
            <person name="He C.Y."/>
            <person name="Keren R."/>
            <person name="Whittaker M."/>
            <person name="Farag I.F."/>
            <person name="Doudna J."/>
            <person name="Cate J.H.D."/>
            <person name="Banfield J.F."/>
        </authorList>
    </citation>
    <scope>NUCLEOTIDE SEQUENCE</scope>
    <source>
        <strain evidence="3">NC_groundwater_1226_Ag_S-0.1um_59_124</strain>
    </source>
</reference>
<feature type="coiled-coil region" evidence="1">
    <location>
        <begin position="99"/>
        <end position="166"/>
    </location>
</feature>
<feature type="compositionally biased region" description="Basic and acidic residues" evidence="2">
    <location>
        <begin position="227"/>
        <end position="243"/>
    </location>
</feature>
<feature type="region of interest" description="Disordered" evidence="2">
    <location>
        <begin position="38"/>
        <end position="57"/>
    </location>
</feature>
<keyword evidence="1" id="KW-0175">Coiled coil</keyword>
<name>A0A932YWP4_9BACT</name>
<proteinExistence type="predicted"/>
<sequence>MANIISLSEVQRIRGQVEKMRRELEDKTALLERARGELQRLKYSSRPAGKSADERELDALQQQQVARQKKIRELDAAVSRAEENVTAGRLGPKQHAAELKQLETEARGLERKIVQLRTDAAEKERKLTATERTTTTGIVEDARNDIAALEQERETLLRKLRDVEAALKNVKSGIGREPRKALEGDTKRMAAEIVRIRGDAAKRQLELDQKWREIEGIKRSGGGDAGAAEREHAARERERENLIRESREVETAIRGLKEKIAARSAKEKERTAEIKEKESEAKRLESEVSRLRAGAVRAEQTLREMERKLQQARMRPAA</sequence>
<organism evidence="3 4">
    <name type="scientific">Candidatus Sungiibacteriota bacterium</name>
    <dbReference type="NCBI Taxonomy" id="2750080"/>
    <lineage>
        <taxon>Bacteria</taxon>
        <taxon>Candidatus Sungiibacteriota</taxon>
    </lineage>
</organism>
<dbReference type="AlphaFoldDB" id="A0A932YWP4"/>